<name>A0A8T3VJP2_9EURY</name>
<feature type="transmembrane region" description="Helical" evidence="1">
    <location>
        <begin position="67"/>
        <end position="85"/>
    </location>
</feature>
<dbReference type="Pfam" id="PF19094">
    <property type="entry name" value="EMC6_arch"/>
    <property type="match status" value="1"/>
</dbReference>
<gene>
    <name evidence="2" type="ORF">E7Z73_01380</name>
</gene>
<evidence type="ECO:0000313" key="3">
    <source>
        <dbReference type="Proteomes" id="UP000762703"/>
    </source>
</evidence>
<sequence>MDDTVKLTSINVVLGIIAGVLSGIFTIGMLGIKNDMIGLLIAIIFVYASLKMADMISTEEIDRSQKIWDCVLPFFFTWVIVWILLANYL</sequence>
<dbReference type="RefSeq" id="WP_303736031.1">
    <property type="nucleotide sequence ID" value="NZ_SUTE01000008.1"/>
</dbReference>
<keyword evidence="1" id="KW-0812">Transmembrane</keyword>
<keyword evidence="1" id="KW-1133">Transmembrane helix</keyword>
<dbReference type="InterPro" id="IPR043941">
    <property type="entry name" value="EMC6-arch"/>
</dbReference>
<dbReference type="EMBL" id="SUTE01000008">
    <property type="protein sequence ID" value="MBE6504384.1"/>
    <property type="molecule type" value="Genomic_DNA"/>
</dbReference>
<dbReference type="AlphaFoldDB" id="A0A8T3VJP2"/>
<keyword evidence="1" id="KW-0472">Membrane</keyword>
<dbReference type="Proteomes" id="UP000762703">
    <property type="component" value="Unassembled WGS sequence"/>
</dbReference>
<feature type="transmembrane region" description="Helical" evidence="1">
    <location>
        <begin position="36"/>
        <end position="55"/>
    </location>
</feature>
<evidence type="ECO:0000313" key="2">
    <source>
        <dbReference type="EMBL" id="MBE6504384.1"/>
    </source>
</evidence>
<evidence type="ECO:0000256" key="1">
    <source>
        <dbReference type="SAM" id="Phobius"/>
    </source>
</evidence>
<proteinExistence type="predicted"/>
<protein>
    <submittedName>
        <fullName evidence="2">Uncharacterized protein</fullName>
    </submittedName>
</protein>
<organism evidence="2 3">
    <name type="scientific">Methanobrevibacter millerae</name>
    <dbReference type="NCBI Taxonomy" id="230361"/>
    <lineage>
        <taxon>Archaea</taxon>
        <taxon>Methanobacteriati</taxon>
        <taxon>Methanobacteriota</taxon>
        <taxon>Methanomada group</taxon>
        <taxon>Methanobacteria</taxon>
        <taxon>Methanobacteriales</taxon>
        <taxon>Methanobacteriaceae</taxon>
        <taxon>Methanobrevibacter</taxon>
    </lineage>
</organism>
<feature type="transmembrane region" description="Helical" evidence="1">
    <location>
        <begin position="12"/>
        <end position="30"/>
    </location>
</feature>
<accession>A0A8T3VJP2</accession>
<reference evidence="2" key="1">
    <citation type="submission" date="2019-04" db="EMBL/GenBank/DDBJ databases">
        <title>Evolution of Biomass-Degrading Anaerobic Consortia Revealed by Metagenomics.</title>
        <authorList>
            <person name="Peng X."/>
        </authorList>
    </citation>
    <scope>NUCLEOTIDE SEQUENCE</scope>
    <source>
        <strain evidence="2">SIG12</strain>
    </source>
</reference>
<comment type="caution">
    <text evidence="2">The sequence shown here is derived from an EMBL/GenBank/DDBJ whole genome shotgun (WGS) entry which is preliminary data.</text>
</comment>